<keyword evidence="2" id="KW-1133">Transmembrane helix</keyword>
<dbReference type="AlphaFoldDB" id="A0A0H2UU65"/>
<dbReference type="Proteomes" id="UP000000564">
    <property type="component" value="Chromosome"/>
</dbReference>
<evidence type="ECO:0000313" key="3">
    <source>
        <dbReference type="EMBL" id="AAM79303.1"/>
    </source>
</evidence>
<gene>
    <name evidence="3" type="ordered locus">SpyM3_0696</name>
</gene>
<evidence type="ECO:0000256" key="2">
    <source>
        <dbReference type="SAM" id="Phobius"/>
    </source>
</evidence>
<evidence type="ECO:0008006" key="5">
    <source>
        <dbReference type="Google" id="ProtNLM"/>
    </source>
</evidence>
<dbReference type="KEGG" id="spg:SpyM3_0696"/>
<evidence type="ECO:0000313" key="4">
    <source>
        <dbReference type="Proteomes" id="UP000000564"/>
    </source>
</evidence>
<keyword evidence="2" id="KW-0812">Transmembrane</keyword>
<name>A0A0H2UU65_STRP3</name>
<dbReference type="EMBL" id="AE014074">
    <property type="protein sequence ID" value="AAM79303.1"/>
    <property type="molecule type" value="Genomic_DNA"/>
</dbReference>
<protein>
    <recommendedName>
        <fullName evidence="5">Phage membrane protein</fullName>
    </recommendedName>
</protein>
<proteinExistence type="predicted"/>
<dbReference type="HOGENOM" id="CLU_152608_0_0_9"/>
<evidence type="ECO:0000256" key="1">
    <source>
        <dbReference type="SAM" id="MobiDB-lite"/>
    </source>
</evidence>
<organism evidence="3 4">
    <name type="scientific">Streptococcus pyogenes serotype M3 (strain ATCC BAA-595 / MGAS315)</name>
    <dbReference type="NCBI Taxonomy" id="198466"/>
    <lineage>
        <taxon>Bacteria</taxon>
        <taxon>Bacillati</taxon>
        <taxon>Bacillota</taxon>
        <taxon>Bacilli</taxon>
        <taxon>Lactobacillales</taxon>
        <taxon>Streptococcaceae</taxon>
        <taxon>Streptococcus</taxon>
    </lineage>
</organism>
<sequence length="94" mass="10857">MTTDELLQNLRDDLNKIINVLKNDWKALLFLAIAIFGIMVTVSYFSYRDAQQYYEPQITGLRTQLSRTQKQLKRASEDRARQTKRIAEMTGSGG</sequence>
<feature type="region of interest" description="Disordered" evidence="1">
    <location>
        <begin position="71"/>
        <end position="94"/>
    </location>
</feature>
<feature type="compositionally biased region" description="Basic and acidic residues" evidence="1">
    <location>
        <begin position="74"/>
        <end position="87"/>
    </location>
</feature>
<accession>A0A0H2UU65</accession>
<keyword evidence="2" id="KW-0472">Membrane</keyword>
<reference evidence="3 4" key="1">
    <citation type="journal article" date="2002" name="Proc. Natl. Acad. Sci. U.S.A.">
        <title>Genome sequence of a serotype M3 strain of group A Streptococcus: phage-encoded toxins, the high-virulence phenotype, and clone emergence.</title>
        <authorList>
            <person name="Beres S.B."/>
            <person name="Sylva G.L."/>
            <person name="Barbian K.D."/>
            <person name="Lei B."/>
            <person name="Hoff J.S."/>
            <person name="Mammarella N.D."/>
            <person name="Liu M.Y."/>
            <person name="Smoot J.C."/>
            <person name="Porcella S.F."/>
            <person name="Parkins L.D."/>
            <person name="Campbell D.S."/>
            <person name="Smith T.M."/>
            <person name="McCormick J.K."/>
            <person name="Leung D.Y."/>
            <person name="Schlievert P.M."/>
            <person name="Musser J.M."/>
        </authorList>
    </citation>
    <scope>NUCLEOTIDE SEQUENCE [LARGE SCALE GENOMIC DNA]</scope>
    <source>
        <strain evidence="4">ATCC BAA-595 / MGAS315</strain>
    </source>
</reference>
<dbReference type="RefSeq" id="WP_011054427.1">
    <property type="nucleotide sequence ID" value="NC_004070.1"/>
</dbReference>
<feature type="transmembrane region" description="Helical" evidence="2">
    <location>
        <begin position="27"/>
        <end position="47"/>
    </location>
</feature>